<feature type="signal peptide" evidence="2">
    <location>
        <begin position="1"/>
        <end position="18"/>
    </location>
</feature>
<dbReference type="EMBL" id="JAFMNX010000001">
    <property type="protein sequence ID" value="MBS9720391.1"/>
    <property type="molecule type" value="Genomic_DNA"/>
</dbReference>
<evidence type="ECO:0000256" key="2">
    <source>
        <dbReference type="SAM" id="SignalP"/>
    </source>
</evidence>
<feature type="region of interest" description="Disordered" evidence="1">
    <location>
        <begin position="655"/>
        <end position="680"/>
    </location>
</feature>
<feature type="compositionally biased region" description="Polar residues" evidence="1">
    <location>
        <begin position="663"/>
        <end position="680"/>
    </location>
</feature>
<organism evidence="3 4">
    <name type="scientific">Tianweitania aestuarii</name>
    <dbReference type="NCBI Taxonomy" id="2814886"/>
    <lineage>
        <taxon>Bacteria</taxon>
        <taxon>Pseudomonadati</taxon>
        <taxon>Pseudomonadota</taxon>
        <taxon>Alphaproteobacteria</taxon>
        <taxon>Hyphomicrobiales</taxon>
        <taxon>Phyllobacteriaceae</taxon>
        <taxon>Tianweitania</taxon>
    </lineage>
</organism>
<feature type="region of interest" description="Disordered" evidence="1">
    <location>
        <begin position="108"/>
        <end position="139"/>
    </location>
</feature>
<proteinExistence type="predicted"/>
<evidence type="ECO:0000256" key="1">
    <source>
        <dbReference type="SAM" id="MobiDB-lite"/>
    </source>
</evidence>
<feature type="region of interest" description="Disordered" evidence="1">
    <location>
        <begin position="552"/>
        <end position="585"/>
    </location>
</feature>
<protein>
    <submittedName>
        <fullName evidence="3">Cellulose synthase</fullName>
    </submittedName>
</protein>
<feature type="chain" id="PRO_5045403362" evidence="2">
    <location>
        <begin position="19"/>
        <end position="848"/>
    </location>
</feature>
<sequence>MKTAIVATAILTSLSTTAILHLGGAIGVAPQTSAAPAPAQMVDFRSTGSVPANTWHSDKDDRLGLTARGKSDRLSGLPVKHVRSTSFFAAYADEAPDRKSILVAQADPASNNTSASDASTPSVPTVPAPAATATANATAEPKIDESALRYFARQGDQRRLDAEIARLRALYPDWTPPADPLAVPNVGDPQLDAMWQLYSEGKYAELRKAIADRQAADPSWQVPADMLERLGVAEARERLINASDLKQYETVVRTAADTPSLLTCAEVDVLWRLAEAFAKTDRPERARDAYKYVLDSCNDPEQRLATVEKAIPLLPKPLVDQLLATERTGPDGKGEFEQARLALSRQIVANAGQDPDLVVPQSDLNAVKAVAEPDTGNASDPRLLGWYYIRRDQPQDAELWFTKSREREDSAEAAQGLALAKIALNKPGEAEDILYKYRDETDDIRKVYMAAAANYLATEPRVVIDPTILARMAQETAETHDPAAAQQFGWYARDLNQHQTAAQWFTTALQWKPDDEPSAYGLVLTLNLLGDKAGVREIQRLWAGRSTRIANLGEPAEQTQANRRIPAPTDAPWTGQPVSSAAPAAPAAASTTPVAAYTAPAQQTVTPAGSYAVAPAQAAPSGNIAMADRMAPTDVTDVDRGATIQEAYTTARTRNAAVAPAQARQNSSSGGGNRASQNRNCSTTDQYTQLTGQAALARAWCLSEMNRPLEAAATFEQAIRTGNDAVRREAAYGQSLAYLSRNMVDDAALSASKAAQDPKRSHQLEVDILTQRALGFYEQKRYNEALLALDQRSRIATERVDLMAIRGYAYLNLKRLGDAERVFNAMAAVGSKEGYKGLATIREVRRLP</sequence>
<dbReference type="Gene3D" id="1.25.40.10">
    <property type="entry name" value="Tetratricopeptide repeat domain"/>
    <property type="match status" value="2"/>
</dbReference>
<feature type="compositionally biased region" description="Low complexity" evidence="1">
    <location>
        <begin position="576"/>
        <end position="585"/>
    </location>
</feature>
<keyword evidence="2" id="KW-0732">Signal</keyword>
<evidence type="ECO:0000313" key="3">
    <source>
        <dbReference type="EMBL" id="MBS9720391.1"/>
    </source>
</evidence>
<evidence type="ECO:0000313" key="4">
    <source>
        <dbReference type="Proteomes" id="UP001297272"/>
    </source>
</evidence>
<gene>
    <name evidence="3" type="ORF">JYU29_06805</name>
</gene>
<name>A0ABS5RVV1_9HYPH</name>
<dbReference type="SMART" id="SM00028">
    <property type="entry name" value="TPR"/>
    <property type="match status" value="4"/>
</dbReference>
<dbReference type="Proteomes" id="UP001297272">
    <property type="component" value="Unassembled WGS sequence"/>
</dbReference>
<dbReference type="SUPFAM" id="SSF48452">
    <property type="entry name" value="TPR-like"/>
    <property type="match status" value="2"/>
</dbReference>
<keyword evidence="4" id="KW-1185">Reference proteome</keyword>
<dbReference type="RefSeq" id="WP_213983920.1">
    <property type="nucleotide sequence ID" value="NZ_JAFMNX010000001.1"/>
</dbReference>
<reference evidence="3 4" key="1">
    <citation type="submission" date="2021-03" db="EMBL/GenBank/DDBJ databases">
        <title>Tianweitania aestuarii sp. nov., isolated from a tidal flat.</title>
        <authorList>
            <person name="Park S."/>
            <person name="Yoon J.-H."/>
        </authorList>
    </citation>
    <scope>NUCLEOTIDE SEQUENCE [LARGE SCALE GENOMIC DNA]</scope>
    <source>
        <strain evidence="3 4">BSSL-BM11</strain>
    </source>
</reference>
<dbReference type="InterPro" id="IPR019734">
    <property type="entry name" value="TPR_rpt"/>
</dbReference>
<comment type="caution">
    <text evidence="3">The sequence shown here is derived from an EMBL/GenBank/DDBJ whole genome shotgun (WGS) entry which is preliminary data.</text>
</comment>
<accession>A0ABS5RVV1</accession>
<dbReference type="InterPro" id="IPR011990">
    <property type="entry name" value="TPR-like_helical_dom_sf"/>
</dbReference>